<dbReference type="OrthoDB" id="2376940at2"/>
<dbReference type="Proteomes" id="UP000829401">
    <property type="component" value="Chromosome"/>
</dbReference>
<protein>
    <submittedName>
        <fullName evidence="2">Uncharacterized protein</fullName>
    </submittedName>
</protein>
<accession>T0D147</accession>
<reference evidence="3" key="1">
    <citation type="journal article" date="2022" name="G3 (Bethesda)">
        <title>Unveiling the complete genome sequence of Alicyclobacillus acidoterrestris DSM 3922T, a taint-producing strain.</title>
        <authorList>
            <person name="Leonardo I.C."/>
            <person name="Barreto Crespo M.T."/>
            <person name="Gaspar F.B."/>
        </authorList>
    </citation>
    <scope>NUCLEOTIDE SEQUENCE [LARGE SCALE GENOMIC DNA]</scope>
    <source>
        <strain evidence="3">DSM 3922</strain>
    </source>
</reference>
<dbReference type="AlphaFoldDB" id="T0D147"/>
<proteinExistence type="predicted"/>
<evidence type="ECO:0000313" key="2">
    <source>
        <dbReference type="EMBL" id="UNO50179.1"/>
    </source>
</evidence>
<feature type="region of interest" description="Disordered" evidence="1">
    <location>
        <begin position="158"/>
        <end position="180"/>
    </location>
</feature>
<gene>
    <name evidence="2" type="ORF">K1I37_06805</name>
</gene>
<evidence type="ECO:0000256" key="1">
    <source>
        <dbReference type="SAM" id="MobiDB-lite"/>
    </source>
</evidence>
<keyword evidence="3" id="KW-1185">Reference proteome</keyword>
<accession>A0A9E6ZVY9</accession>
<sequence>MSTTEKDIAGQTQIGASGLVDEATNEQVAQSEAVTDEKEQTARLRLEDKVLRYFQNKEIAKERNEENKLLLEEIEELFAGNEEEEITISLPSGEIAVLSPQFREREVLDKDALAEELQVAKDDLKTPFDFCMFTSQGKLTPAMVTKYTSVEREVKLRISKRKRNTKRRKRKGQSADEPQD</sequence>
<organism evidence="2 3">
    <name type="scientific">Alicyclobacillus acidoterrestris (strain ATCC 49025 / DSM 3922 / CIP 106132 / NCIMB 13137 / GD3B)</name>
    <dbReference type="NCBI Taxonomy" id="1356854"/>
    <lineage>
        <taxon>Bacteria</taxon>
        <taxon>Bacillati</taxon>
        <taxon>Bacillota</taxon>
        <taxon>Bacilli</taxon>
        <taxon>Bacillales</taxon>
        <taxon>Alicyclobacillaceae</taxon>
        <taxon>Alicyclobacillus</taxon>
    </lineage>
</organism>
<name>T0D147_ALIAG</name>
<dbReference type="RefSeq" id="WP_021297531.1">
    <property type="nucleotide sequence ID" value="NZ_AURB01000156.1"/>
</dbReference>
<dbReference type="KEGG" id="aaco:K1I37_06805"/>
<feature type="region of interest" description="Disordered" evidence="1">
    <location>
        <begin position="1"/>
        <end position="40"/>
    </location>
</feature>
<feature type="compositionally biased region" description="Basic residues" evidence="1">
    <location>
        <begin position="158"/>
        <end position="172"/>
    </location>
</feature>
<dbReference type="EMBL" id="CP080467">
    <property type="protein sequence ID" value="UNO50179.1"/>
    <property type="molecule type" value="Genomic_DNA"/>
</dbReference>
<dbReference type="STRING" id="1356854.N007_12370"/>
<evidence type="ECO:0000313" key="3">
    <source>
        <dbReference type="Proteomes" id="UP000829401"/>
    </source>
</evidence>